<evidence type="ECO:0000313" key="2">
    <source>
        <dbReference type="Proteomes" id="UP000494245"/>
    </source>
</evidence>
<sequence length="200" mass="21834">MNNVRVEFYEDKALRDLRGIVTEHVLRLARKLAETIRRNAPKGRTGKMARGIRVYRDRDEAVVHVPRPARFIELGHDVVVDGRKVGHRPPRPFIRPAIMRLAGDFGESYGAAVGEYAGAAVGTAVGAAVGYRYGGALATRSVAAYGRAQGAKIGREGWTRAGARIADMAEARSWREKAAHAGGAAAELSRYVTARRWGDR</sequence>
<dbReference type="RefSeq" id="WP_173086459.1">
    <property type="nucleotide sequence ID" value="NZ_BLTE01000017.1"/>
</dbReference>
<dbReference type="Proteomes" id="UP000494245">
    <property type="component" value="Unassembled WGS sequence"/>
</dbReference>
<accession>A0A6V8LYY8</accession>
<organism evidence="1 2">
    <name type="scientific">Fundidesulfovibrio magnetotacticus</name>
    <dbReference type="NCBI Taxonomy" id="2730080"/>
    <lineage>
        <taxon>Bacteria</taxon>
        <taxon>Pseudomonadati</taxon>
        <taxon>Thermodesulfobacteriota</taxon>
        <taxon>Desulfovibrionia</taxon>
        <taxon>Desulfovibrionales</taxon>
        <taxon>Desulfovibrionaceae</taxon>
        <taxon>Fundidesulfovibrio</taxon>
    </lineage>
</organism>
<protein>
    <submittedName>
        <fullName evidence="1">Uncharacterized protein</fullName>
    </submittedName>
</protein>
<keyword evidence="2" id="KW-1185">Reference proteome</keyword>
<gene>
    <name evidence="1" type="ORF">NNJEOMEG_03311</name>
</gene>
<comment type="caution">
    <text evidence="1">The sequence shown here is derived from an EMBL/GenBank/DDBJ whole genome shotgun (WGS) entry which is preliminary data.</text>
</comment>
<reference evidence="1 2" key="1">
    <citation type="submission" date="2020-04" db="EMBL/GenBank/DDBJ databases">
        <authorList>
            <consortium name="Desulfovibrio sp. FSS-1 genome sequencing consortium"/>
            <person name="Shimoshige H."/>
            <person name="Kobayashi H."/>
            <person name="Maekawa T."/>
        </authorList>
    </citation>
    <scope>NUCLEOTIDE SEQUENCE [LARGE SCALE GENOMIC DNA]</scope>
    <source>
        <strain evidence="1 2">SIID29052-01</strain>
    </source>
</reference>
<evidence type="ECO:0000313" key="1">
    <source>
        <dbReference type="EMBL" id="GFK95448.1"/>
    </source>
</evidence>
<proteinExistence type="predicted"/>
<reference evidence="1 2" key="2">
    <citation type="submission" date="2020-05" db="EMBL/GenBank/DDBJ databases">
        <title>Draft genome sequence of Desulfovibrio sp. strainFSS-1.</title>
        <authorList>
            <person name="Shimoshige H."/>
            <person name="Kobayashi H."/>
            <person name="Maekawa T."/>
        </authorList>
    </citation>
    <scope>NUCLEOTIDE SEQUENCE [LARGE SCALE GENOMIC DNA]</scope>
    <source>
        <strain evidence="1 2">SIID29052-01</strain>
    </source>
</reference>
<dbReference type="AlphaFoldDB" id="A0A6V8LYY8"/>
<name>A0A6V8LYY8_9BACT</name>
<dbReference type="EMBL" id="BLTE01000017">
    <property type="protein sequence ID" value="GFK95448.1"/>
    <property type="molecule type" value="Genomic_DNA"/>
</dbReference>